<reference evidence="2" key="1">
    <citation type="submission" date="2014-09" db="EMBL/GenBank/DDBJ databases">
        <authorList>
            <person name="Magalhaes I.L.F."/>
            <person name="Oliveira U."/>
            <person name="Santos F.R."/>
            <person name="Vidigal T.H.D.A."/>
            <person name="Brescovit A.D."/>
            <person name="Santos A.J."/>
        </authorList>
    </citation>
    <scope>NUCLEOTIDE SEQUENCE</scope>
    <source>
        <tissue evidence="2">Shoot tissue taken approximately 20 cm above the soil surface</tissue>
    </source>
</reference>
<accession>A0A0A9FHT7</accession>
<feature type="compositionally biased region" description="Low complexity" evidence="1">
    <location>
        <begin position="11"/>
        <end position="34"/>
    </location>
</feature>
<dbReference type="AlphaFoldDB" id="A0A0A9FHT7"/>
<protein>
    <submittedName>
        <fullName evidence="2">Uncharacterized protein</fullName>
    </submittedName>
</protein>
<evidence type="ECO:0000313" key="2">
    <source>
        <dbReference type="EMBL" id="JAE07843.1"/>
    </source>
</evidence>
<name>A0A0A9FHT7_ARUDO</name>
<sequence>MPTENTWRLDGASALAPRNAAPGAAASATPGGRRVTLGGAQARNSRPPTSRDPCSSRAVICRGRGGACASAVVVVALVPRCWEEAAAATGIEQQRRQLL</sequence>
<proteinExistence type="predicted"/>
<organism evidence="2">
    <name type="scientific">Arundo donax</name>
    <name type="common">Giant reed</name>
    <name type="synonym">Donax arundinaceus</name>
    <dbReference type="NCBI Taxonomy" id="35708"/>
    <lineage>
        <taxon>Eukaryota</taxon>
        <taxon>Viridiplantae</taxon>
        <taxon>Streptophyta</taxon>
        <taxon>Embryophyta</taxon>
        <taxon>Tracheophyta</taxon>
        <taxon>Spermatophyta</taxon>
        <taxon>Magnoliopsida</taxon>
        <taxon>Liliopsida</taxon>
        <taxon>Poales</taxon>
        <taxon>Poaceae</taxon>
        <taxon>PACMAD clade</taxon>
        <taxon>Arundinoideae</taxon>
        <taxon>Arundineae</taxon>
        <taxon>Arundo</taxon>
    </lineage>
</organism>
<feature type="region of interest" description="Disordered" evidence="1">
    <location>
        <begin position="1"/>
        <end position="55"/>
    </location>
</feature>
<reference evidence="2" key="2">
    <citation type="journal article" date="2015" name="Data Brief">
        <title>Shoot transcriptome of the giant reed, Arundo donax.</title>
        <authorList>
            <person name="Barrero R.A."/>
            <person name="Guerrero F.D."/>
            <person name="Moolhuijzen P."/>
            <person name="Goolsby J.A."/>
            <person name="Tidwell J."/>
            <person name="Bellgard S.E."/>
            <person name="Bellgard M.I."/>
        </authorList>
    </citation>
    <scope>NUCLEOTIDE SEQUENCE</scope>
    <source>
        <tissue evidence="2">Shoot tissue taken approximately 20 cm above the soil surface</tissue>
    </source>
</reference>
<dbReference type="EMBL" id="GBRH01190053">
    <property type="protein sequence ID" value="JAE07843.1"/>
    <property type="molecule type" value="Transcribed_RNA"/>
</dbReference>
<evidence type="ECO:0000256" key="1">
    <source>
        <dbReference type="SAM" id="MobiDB-lite"/>
    </source>
</evidence>